<dbReference type="PROSITE" id="PS01124">
    <property type="entry name" value="HTH_ARAC_FAMILY_2"/>
    <property type="match status" value="1"/>
</dbReference>
<accession>A0A7W9S0C0</accession>
<evidence type="ECO:0000256" key="2">
    <source>
        <dbReference type="ARBA" id="ARBA00023125"/>
    </source>
</evidence>
<name>A0A7W9S0C0_9HYPH</name>
<dbReference type="Pfam" id="PF12833">
    <property type="entry name" value="HTH_18"/>
    <property type="match status" value="1"/>
</dbReference>
<dbReference type="InterPro" id="IPR053142">
    <property type="entry name" value="PchR_regulatory_protein"/>
</dbReference>
<dbReference type="GO" id="GO:0043565">
    <property type="term" value="F:sequence-specific DNA binding"/>
    <property type="evidence" value="ECO:0007669"/>
    <property type="project" value="InterPro"/>
</dbReference>
<organism evidence="5 6">
    <name type="scientific">Aquamicrobium lusatiense</name>
    <dbReference type="NCBI Taxonomy" id="89772"/>
    <lineage>
        <taxon>Bacteria</taxon>
        <taxon>Pseudomonadati</taxon>
        <taxon>Pseudomonadota</taxon>
        <taxon>Alphaproteobacteria</taxon>
        <taxon>Hyphomicrobiales</taxon>
        <taxon>Phyllobacteriaceae</taxon>
        <taxon>Aquamicrobium</taxon>
    </lineage>
</organism>
<sequence length="350" mass="38238">MQKPSGAPPIHYSGHQLHRVVEPSDHVAAPLRFRQRHIEALAGGAGQSVQVGLPRHIHTETELSQGRILVHTPRPGFYFGAYDLEYLQDNRLSVKETPSLFCGLMLSGAPSRLDISGHGSVEVRPGTPLIINFAEDAVCEGFCKAGTHCCGIGIRLTRDFFDSEFSPTAATALRSLRSFMEGGTAVRMIGGSTRLNAIADQTLSGPCEQTLQALYLEGLAFAFLAELSRLEAAETQAASTELKPHEYRRVRRVADFLDANLERSISLASLSRLAGVNATTLGRQFQTIHGETIFNYVRARRLERARSLLRNGEMPVSQVGYSVGFTSAAAFATAYRRKFGHPPSREVLSS</sequence>
<dbReference type="EMBL" id="JACHEU010000001">
    <property type="protein sequence ID" value="MBB6011772.1"/>
    <property type="molecule type" value="Genomic_DNA"/>
</dbReference>
<dbReference type="SUPFAM" id="SSF46689">
    <property type="entry name" value="Homeodomain-like"/>
    <property type="match status" value="2"/>
</dbReference>
<dbReference type="AlphaFoldDB" id="A0A7W9S0C0"/>
<protein>
    <submittedName>
        <fullName evidence="5">AraC-like DNA-binding protein</fullName>
    </submittedName>
</protein>
<dbReference type="RefSeq" id="WP_183827117.1">
    <property type="nucleotide sequence ID" value="NZ_JACHEU010000001.1"/>
</dbReference>
<keyword evidence="3" id="KW-0804">Transcription</keyword>
<reference evidence="5 6" key="1">
    <citation type="submission" date="2020-08" db="EMBL/GenBank/DDBJ databases">
        <title>Genomic Encyclopedia of Type Strains, Phase IV (KMG-IV): sequencing the most valuable type-strain genomes for metagenomic binning, comparative biology and taxonomic classification.</title>
        <authorList>
            <person name="Goeker M."/>
        </authorList>
    </citation>
    <scope>NUCLEOTIDE SEQUENCE [LARGE SCALE GENOMIC DNA]</scope>
    <source>
        <strain evidence="5 6">DSM 11099</strain>
    </source>
</reference>
<evidence type="ECO:0000313" key="6">
    <source>
        <dbReference type="Proteomes" id="UP000533306"/>
    </source>
</evidence>
<dbReference type="InterPro" id="IPR018060">
    <property type="entry name" value="HTH_AraC"/>
</dbReference>
<feature type="domain" description="HTH araC/xylS-type" evidence="4">
    <location>
        <begin position="251"/>
        <end position="349"/>
    </location>
</feature>
<evidence type="ECO:0000259" key="4">
    <source>
        <dbReference type="PROSITE" id="PS01124"/>
    </source>
</evidence>
<evidence type="ECO:0000256" key="3">
    <source>
        <dbReference type="ARBA" id="ARBA00023163"/>
    </source>
</evidence>
<comment type="caution">
    <text evidence="5">The sequence shown here is derived from an EMBL/GenBank/DDBJ whole genome shotgun (WGS) entry which is preliminary data.</text>
</comment>
<dbReference type="GO" id="GO:0003700">
    <property type="term" value="F:DNA-binding transcription factor activity"/>
    <property type="evidence" value="ECO:0007669"/>
    <property type="project" value="InterPro"/>
</dbReference>
<evidence type="ECO:0000313" key="5">
    <source>
        <dbReference type="EMBL" id="MBB6011772.1"/>
    </source>
</evidence>
<proteinExistence type="predicted"/>
<dbReference type="PROSITE" id="PS00041">
    <property type="entry name" value="HTH_ARAC_FAMILY_1"/>
    <property type="match status" value="1"/>
</dbReference>
<evidence type="ECO:0000256" key="1">
    <source>
        <dbReference type="ARBA" id="ARBA00023015"/>
    </source>
</evidence>
<dbReference type="Gene3D" id="1.10.10.60">
    <property type="entry name" value="Homeodomain-like"/>
    <property type="match status" value="2"/>
</dbReference>
<dbReference type="Proteomes" id="UP000533306">
    <property type="component" value="Unassembled WGS sequence"/>
</dbReference>
<dbReference type="PANTHER" id="PTHR47893">
    <property type="entry name" value="REGULATORY PROTEIN PCHR"/>
    <property type="match status" value="1"/>
</dbReference>
<dbReference type="PANTHER" id="PTHR47893:SF1">
    <property type="entry name" value="REGULATORY PROTEIN PCHR"/>
    <property type="match status" value="1"/>
</dbReference>
<dbReference type="SMART" id="SM00342">
    <property type="entry name" value="HTH_ARAC"/>
    <property type="match status" value="1"/>
</dbReference>
<gene>
    <name evidence="5" type="ORF">HNR59_001117</name>
</gene>
<keyword evidence="6" id="KW-1185">Reference proteome</keyword>
<keyword evidence="1" id="KW-0805">Transcription regulation</keyword>
<dbReference type="InterPro" id="IPR018062">
    <property type="entry name" value="HTH_AraC-typ_CS"/>
</dbReference>
<dbReference type="InterPro" id="IPR009057">
    <property type="entry name" value="Homeodomain-like_sf"/>
</dbReference>
<keyword evidence="2 5" id="KW-0238">DNA-binding</keyword>